<organism evidence="1 2">
    <name type="scientific">Coniosporium uncinatum</name>
    <dbReference type="NCBI Taxonomy" id="93489"/>
    <lineage>
        <taxon>Eukaryota</taxon>
        <taxon>Fungi</taxon>
        <taxon>Dikarya</taxon>
        <taxon>Ascomycota</taxon>
        <taxon>Pezizomycotina</taxon>
        <taxon>Dothideomycetes</taxon>
        <taxon>Dothideomycetes incertae sedis</taxon>
        <taxon>Coniosporium</taxon>
    </lineage>
</organism>
<proteinExistence type="predicted"/>
<comment type="caution">
    <text evidence="1">The sequence shown here is derived from an EMBL/GenBank/DDBJ whole genome shotgun (WGS) entry which is preliminary data.</text>
</comment>
<feature type="non-terminal residue" evidence="1">
    <location>
        <position position="224"/>
    </location>
</feature>
<gene>
    <name evidence="1" type="ORF">LTS18_007413</name>
</gene>
<sequence>MDTPDSDSKNTMVKVKSYNYPEPKQAAVTYNPPPSASNPVLRGLTLVYAAVLISKVSFVSSFLYQNAGFGALHNLKELDLIEPRYDPTVIPIDPTDEGLQAQSGTEKALRQSKPDASLTYYSVADYHEAFKSGRLTPVEVVEALLPLIRRDVDTPTKHSTAWLEVKVNLIKRAAAASKKRYEDGKPLGVLDGVPVTVKDEVDLAGYNRSLGSKRDFTNKDRNAT</sequence>
<accession>A0ACC3DPL3</accession>
<protein>
    <submittedName>
        <fullName evidence="1">Uncharacterized protein</fullName>
    </submittedName>
</protein>
<reference evidence="1" key="1">
    <citation type="submission" date="2024-09" db="EMBL/GenBank/DDBJ databases">
        <title>Black Yeasts Isolated from many extreme environments.</title>
        <authorList>
            <person name="Coleine C."/>
            <person name="Stajich J.E."/>
            <person name="Selbmann L."/>
        </authorList>
    </citation>
    <scope>NUCLEOTIDE SEQUENCE</scope>
    <source>
        <strain evidence="1">CCFEE 5737</strain>
    </source>
</reference>
<evidence type="ECO:0000313" key="2">
    <source>
        <dbReference type="Proteomes" id="UP001186974"/>
    </source>
</evidence>
<dbReference type="EMBL" id="JAWDJW010001862">
    <property type="protein sequence ID" value="KAK3078475.1"/>
    <property type="molecule type" value="Genomic_DNA"/>
</dbReference>
<evidence type="ECO:0000313" key="1">
    <source>
        <dbReference type="EMBL" id="KAK3078475.1"/>
    </source>
</evidence>
<name>A0ACC3DPL3_9PEZI</name>
<keyword evidence="2" id="KW-1185">Reference proteome</keyword>
<dbReference type="Proteomes" id="UP001186974">
    <property type="component" value="Unassembled WGS sequence"/>
</dbReference>